<gene>
    <name evidence="1" type="ORF">B0T22DRAFT_523566</name>
</gene>
<protein>
    <submittedName>
        <fullName evidence="1">Uncharacterized protein</fullName>
    </submittedName>
</protein>
<organism evidence="1 2">
    <name type="scientific">Podospora appendiculata</name>
    <dbReference type="NCBI Taxonomy" id="314037"/>
    <lineage>
        <taxon>Eukaryota</taxon>
        <taxon>Fungi</taxon>
        <taxon>Dikarya</taxon>
        <taxon>Ascomycota</taxon>
        <taxon>Pezizomycotina</taxon>
        <taxon>Sordariomycetes</taxon>
        <taxon>Sordariomycetidae</taxon>
        <taxon>Sordariales</taxon>
        <taxon>Podosporaceae</taxon>
        <taxon>Podospora</taxon>
    </lineage>
</organism>
<evidence type="ECO:0000313" key="1">
    <source>
        <dbReference type="EMBL" id="KAK3681376.1"/>
    </source>
</evidence>
<reference evidence="1" key="2">
    <citation type="submission" date="2023-06" db="EMBL/GenBank/DDBJ databases">
        <authorList>
            <consortium name="Lawrence Berkeley National Laboratory"/>
            <person name="Haridas S."/>
            <person name="Hensen N."/>
            <person name="Bonometti L."/>
            <person name="Westerberg I."/>
            <person name="Brannstrom I.O."/>
            <person name="Guillou S."/>
            <person name="Cros-Aarteil S."/>
            <person name="Calhoun S."/>
            <person name="Kuo A."/>
            <person name="Mondo S."/>
            <person name="Pangilinan J."/>
            <person name="Riley R."/>
            <person name="Labutti K."/>
            <person name="Andreopoulos B."/>
            <person name="Lipzen A."/>
            <person name="Chen C."/>
            <person name="Yanf M."/>
            <person name="Daum C."/>
            <person name="Ng V."/>
            <person name="Clum A."/>
            <person name="Steindorff A."/>
            <person name="Ohm R."/>
            <person name="Martin F."/>
            <person name="Silar P."/>
            <person name="Natvig D."/>
            <person name="Lalanne C."/>
            <person name="Gautier V."/>
            <person name="Ament-Velasquez S.L."/>
            <person name="Kruys A."/>
            <person name="Hutchinson M.I."/>
            <person name="Powell A.J."/>
            <person name="Barry K."/>
            <person name="Miller A.N."/>
            <person name="Grigoriev I.V."/>
            <person name="Debuchy R."/>
            <person name="Gladieux P."/>
            <person name="Thoren M.H."/>
            <person name="Johannesson H."/>
        </authorList>
    </citation>
    <scope>NUCLEOTIDE SEQUENCE</scope>
    <source>
        <strain evidence="1">CBS 314.62</strain>
    </source>
</reference>
<reference evidence="1" key="1">
    <citation type="journal article" date="2023" name="Mol. Phylogenet. Evol.">
        <title>Genome-scale phylogeny and comparative genomics of the fungal order Sordariales.</title>
        <authorList>
            <person name="Hensen N."/>
            <person name="Bonometti L."/>
            <person name="Westerberg I."/>
            <person name="Brannstrom I.O."/>
            <person name="Guillou S."/>
            <person name="Cros-Aarteil S."/>
            <person name="Calhoun S."/>
            <person name="Haridas S."/>
            <person name="Kuo A."/>
            <person name="Mondo S."/>
            <person name="Pangilinan J."/>
            <person name="Riley R."/>
            <person name="LaButti K."/>
            <person name="Andreopoulos B."/>
            <person name="Lipzen A."/>
            <person name="Chen C."/>
            <person name="Yan M."/>
            <person name="Daum C."/>
            <person name="Ng V."/>
            <person name="Clum A."/>
            <person name="Steindorff A."/>
            <person name="Ohm R.A."/>
            <person name="Martin F."/>
            <person name="Silar P."/>
            <person name="Natvig D.O."/>
            <person name="Lalanne C."/>
            <person name="Gautier V."/>
            <person name="Ament-Velasquez S.L."/>
            <person name="Kruys A."/>
            <person name="Hutchinson M.I."/>
            <person name="Powell A.J."/>
            <person name="Barry K."/>
            <person name="Miller A.N."/>
            <person name="Grigoriev I.V."/>
            <person name="Debuchy R."/>
            <person name="Gladieux P."/>
            <person name="Hiltunen Thoren M."/>
            <person name="Johannesson H."/>
        </authorList>
    </citation>
    <scope>NUCLEOTIDE SEQUENCE</scope>
    <source>
        <strain evidence="1">CBS 314.62</strain>
    </source>
</reference>
<dbReference type="Proteomes" id="UP001270362">
    <property type="component" value="Unassembled WGS sequence"/>
</dbReference>
<sequence>MQNISVLHGETSNRKARHVGIISTQPAPIERLPEEIRERICQSLAPLQEFDQRWKHHRWPGYSRVPSYTPFTAHYQTPQHDLRHLALTSRFISAAVKRSLYGNILIPDVPTMAKLLSCLTLSAENARYVRSIQPLFRLNDGINDDETLSMASSLGRALPALTAACFPNTECLQRYQKLLRPRSNSERALGPLQQQELVQTIFLALICLTPCLKTLKLWIPPPGDEQYLYLVASVQAMTAARKDGLTPCPVLNELELDARISEVEVMAENFLPERANHREYRPLLALGEVTTWDIHGLTGEASYYMAAWFGASDSMYIGNIHHLRLAGDVDAATFTFDGLFCWLSNATNLRTLRVCSPFDSRILPGENNYWNTVLRSVANTLESLEIPTVCCNAFRCTHTSEVDSVIPYGDQQHCTLQFHPLRFGPEKRLTHLSAFHNLSSLKVPLRALFGDFRTFDEGTSSVVENQDRMIAAVKWLDLPLNLARLHLIEEHDDIGISSVDEDRPTTRSTGSSCSNSLNLIRTLRGWKAFSQS</sequence>
<proteinExistence type="predicted"/>
<dbReference type="AlphaFoldDB" id="A0AAE0WZY7"/>
<evidence type="ECO:0000313" key="2">
    <source>
        <dbReference type="Proteomes" id="UP001270362"/>
    </source>
</evidence>
<accession>A0AAE0WZY7</accession>
<name>A0AAE0WZY7_9PEZI</name>
<comment type="caution">
    <text evidence="1">The sequence shown here is derived from an EMBL/GenBank/DDBJ whole genome shotgun (WGS) entry which is preliminary data.</text>
</comment>
<keyword evidence="2" id="KW-1185">Reference proteome</keyword>
<dbReference type="EMBL" id="JAULSO010000007">
    <property type="protein sequence ID" value="KAK3681376.1"/>
    <property type="molecule type" value="Genomic_DNA"/>
</dbReference>